<evidence type="ECO:0000313" key="2">
    <source>
        <dbReference type="EMBL" id="KAK8055742.1"/>
    </source>
</evidence>
<evidence type="ECO:0000313" key="3">
    <source>
        <dbReference type="Proteomes" id="UP001444661"/>
    </source>
</evidence>
<feature type="region of interest" description="Disordered" evidence="1">
    <location>
        <begin position="164"/>
        <end position="202"/>
    </location>
</feature>
<keyword evidence="3" id="KW-1185">Reference proteome</keyword>
<sequence length="202" mass="23427">MAEPDYFRSNVAGLAGMIDSNGFMFELPKKPKCKGALLKPWSDEQAIMTAVKEAYLEGETEEMQLYKWEKFTYCFIELFKTAIQRMDEWGNCKSEREFWLAIKKSLKWARHGQLHAEAFMATVHLLIEGRRRFLRESLYLPKGSLLSAWVQGWVEVVDSPDHKKQETAKSLDLKQEDPQATSDEEMEDVSTRAPHNDSQKDE</sequence>
<dbReference type="Proteomes" id="UP001444661">
    <property type="component" value="Unassembled WGS sequence"/>
</dbReference>
<organism evidence="2 3">
    <name type="scientific">Apiospora rasikravindrae</name>
    <dbReference type="NCBI Taxonomy" id="990691"/>
    <lineage>
        <taxon>Eukaryota</taxon>
        <taxon>Fungi</taxon>
        <taxon>Dikarya</taxon>
        <taxon>Ascomycota</taxon>
        <taxon>Pezizomycotina</taxon>
        <taxon>Sordariomycetes</taxon>
        <taxon>Xylariomycetidae</taxon>
        <taxon>Amphisphaeriales</taxon>
        <taxon>Apiosporaceae</taxon>
        <taxon>Apiospora</taxon>
    </lineage>
</organism>
<comment type="caution">
    <text evidence="2">The sequence shown here is derived from an EMBL/GenBank/DDBJ whole genome shotgun (WGS) entry which is preliminary data.</text>
</comment>
<feature type="compositionally biased region" description="Basic and acidic residues" evidence="1">
    <location>
        <begin position="164"/>
        <end position="177"/>
    </location>
</feature>
<proteinExistence type="predicted"/>
<accession>A0ABR1UA38</accession>
<reference evidence="2 3" key="1">
    <citation type="submission" date="2023-01" db="EMBL/GenBank/DDBJ databases">
        <title>Analysis of 21 Apiospora genomes using comparative genomics revels a genus with tremendous synthesis potential of carbohydrate active enzymes and secondary metabolites.</title>
        <authorList>
            <person name="Sorensen T."/>
        </authorList>
    </citation>
    <scope>NUCLEOTIDE SEQUENCE [LARGE SCALE GENOMIC DNA]</scope>
    <source>
        <strain evidence="2 3">CBS 33761</strain>
    </source>
</reference>
<evidence type="ECO:0000256" key="1">
    <source>
        <dbReference type="SAM" id="MobiDB-lite"/>
    </source>
</evidence>
<protein>
    <submittedName>
        <fullName evidence="2">Uncharacterized protein</fullName>
    </submittedName>
</protein>
<gene>
    <name evidence="2" type="ORF">PG993_000969</name>
</gene>
<dbReference type="EMBL" id="JAQQWK010000001">
    <property type="protein sequence ID" value="KAK8055742.1"/>
    <property type="molecule type" value="Genomic_DNA"/>
</dbReference>
<name>A0ABR1UA38_9PEZI</name>